<evidence type="ECO:0000313" key="4">
    <source>
        <dbReference type="Proteomes" id="UP000198589"/>
    </source>
</evidence>
<reference evidence="4" key="1">
    <citation type="submission" date="2016-10" db="EMBL/GenBank/DDBJ databases">
        <authorList>
            <person name="Varghese N."/>
            <person name="Submissions S."/>
        </authorList>
    </citation>
    <scope>NUCLEOTIDE SEQUENCE [LARGE SCALE GENOMIC DNA]</scope>
    <source>
        <strain evidence="4">DSM 46838</strain>
    </source>
</reference>
<feature type="region of interest" description="Disordered" evidence="1">
    <location>
        <begin position="60"/>
        <end position="109"/>
    </location>
</feature>
<gene>
    <name evidence="3" type="ORF">SAMN05216574_10643</name>
</gene>
<evidence type="ECO:0000259" key="2">
    <source>
        <dbReference type="SMART" id="SM00834"/>
    </source>
</evidence>
<dbReference type="SMART" id="SM00834">
    <property type="entry name" value="CxxC_CXXC_SSSS"/>
    <property type="match status" value="1"/>
</dbReference>
<organism evidence="3 4">
    <name type="scientific">Blastococcus tunisiensis</name>
    <dbReference type="NCBI Taxonomy" id="1798228"/>
    <lineage>
        <taxon>Bacteria</taxon>
        <taxon>Bacillati</taxon>
        <taxon>Actinomycetota</taxon>
        <taxon>Actinomycetes</taxon>
        <taxon>Geodermatophilales</taxon>
        <taxon>Geodermatophilaceae</taxon>
        <taxon>Blastococcus</taxon>
    </lineage>
</organism>
<evidence type="ECO:0000313" key="3">
    <source>
        <dbReference type="EMBL" id="SFE81502.1"/>
    </source>
</evidence>
<accession>A0A1I2DLG8</accession>
<proteinExistence type="predicted"/>
<protein>
    <submittedName>
        <fullName evidence="3">Putative regulatory protein, FmdB family</fullName>
    </submittedName>
</protein>
<dbReference type="Pfam" id="PF09723">
    <property type="entry name" value="Zn_ribbon_8"/>
    <property type="match status" value="1"/>
</dbReference>
<name>A0A1I2DLG8_9ACTN</name>
<sequence>MATYVFRCPSCSDFDVIQPMSSLTPTHPCPSCTAESHRVFTAPHLATIAPGLHRAIGAADASAEAPQVVRSIPDGAPRPRSRRWNPMTGAAPVDAAQRSGGRYPSLPRS</sequence>
<evidence type="ECO:0000256" key="1">
    <source>
        <dbReference type="SAM" id="MobiDB-lite"/>
    </source>
</evidence>
<dbReference type="RefSeq" id="WP_175527183.1">
    <property type="nucleotide sequence ID" value="NZ_FOND01000006.1"/>
</dbReference>
<keyword evidence="4" id="KW-1185">Reference proteome</keyword>
<dbReference type="NCBIfam" id="TIGR02605">
    <property type="entry name" value="CxxC_CxxC_SSSS"/>
    <property type="match status" value="1"/>
</dbReference>
<dbReference type="EMBL" id="FOND01000006">
    <property type="protein sequence ID" value="SFE81502.1"/>
    <property type="molecule type" value="Genomic_DNA"/>
</dbReference>
<dbReference type="InterPro" id="IPR013429">
    <property type="entry name" value="Regulatory_FmdB_Zinc_ribbon"/>
</dbReference>
<dbReference type="STRING" id="1798228.SAMN05216574_10643"/>
<feature type="domain" description="Putative regulatory protein FmdB zinc ribbon" evidence="2">
    <location>
        <begin position="1"/>
        <end position="41"/>
    </location>
</feature>
<dbReference type="Proteomes" id="UP000198589">
    <property type="component" value="Unassembled WGS sequence"/>
</dbReference>
<dbReference type="AlphaFoldDB" id="A0A1I2DLG8"/>